<reference evidence="2 3" key="1">
    <citation type="submission" date="2020-08" db="EMBL/GenBank/DDBJ databases">
        <title>Genomic Encyclopedia of Type Strains, Phase IV (KMG-IV): sequencing the most valuable type-strain genomes for metagenomic binning, comparative biology and taxonomic classification.</title>
        <authorList>
            <person name="Goeker M."/>
        </authorList>
    </citation>
    <scope>NUCLEOTIDE SEQUENCE [LARGE SCALE GENOMIC DNA]</scope>
    <source>
        <strain evidence="2 3">DSM 12251</strain>
    </source>
</reference>
<proteinExistence type="predicted"/>
<name>A0A7W7YLZ5_9BACT</name>
<dbReference type="EMBL" id="JACHIF010000005">
    <property type="protein sequence ID" value="MBB5038663.1"/>
    <property type="molecule type" value="Genomic_DNA"/>
</dbReference>
<keyword evidence="1" id="KW-1133">Transmembrane helix</keyword>
<dbReference type="InterPro" id="IPR019839">
    <property type="entry name" value="Verru/Chthon_C"/>
</dbReference>
<dbReference type="AlphaFoldDB" id="A0A7W7YLZ5"/>
<organism evidence="2 3">
    <name type="scientific">Prosthecobacter dejongeii</name>
    <dbReference type="NCBI Taxonomy" id="48465"/>
    <lineage>
        <taxon>Bacteria</taxon>
        <taxon>Pseudomonadati</taxon>
        <taxon>Verrucomicrobiota</taxon>
        <taxon>Verrucomicrobiia</taxon>
        <taxon>Verrucomicrobiales</taxon>
        <taxon>Verrucomicrobiaceae</taxon>
        <taxon>Prosthecobacter</taxon>
    </lineage>
</organism>
<accession>A0A7W7YLZ5</accession>
<keyword evidence="1" id="KW-0472">Membrane</keyword>
<keyword evidence="1" id="KW-0812">Transmembrane</keyword>
<dbReference type="RefSeq" id="WP_184209668.1">
    <property type="nucleotide sequence ID" value="NZ_JACHIF010000005.1"/>
</dbReference>
<sequence length="366" mass="39520">MSFRYSSVSASSLRRGAAFTLVEVLVSMTVLIILLLVSAQVIGTVQSTWTQSNARVSQFREARTAFDIITRNLSQATLNSYIDYDTSYLQDGVAAVTTTAPQNYIRKSDLRFVSKRAEDLLQVGGGGGNTPGHAVFFQAPLGVAHDPNYVGLDRLLCGRGYFVQYTSDAFFTPAVLPAITPKYRYRLMEFSPPAEKNLIYPAAAAVQGPPTDDWFAAAGVPLENEEQPTDRGLTRPIADNIVALIVAPQLETPVQGGQVELQSTFDFDSANVPGATNQNQGNLHRLPPMVRVILVAIDERTADRLSQVGDPATPPLGDIINGQLDTGGAENLNLTMQNISNALSAQNVKFRIFSATVALRGAKSNN</sequence>
<gene>
    <name evidence="2" type="ORF">HNQ64_002926</name>
</gene>
<feature type="transmembrane region" description="Helical" evidence="1">
    <location>
        <begin position="21"/>
        <end position="42"/>
    </location>
</feature>
<keyword evidence="3" id="KW-1185">Reference proteome</keyword>
<evidence type="ECO:0000256" key="1">
    <source>
        <dbReference type="SAM" id="Phobius"/>
    </source>
</evidence>
<dbReference type="NCBIfam" id="TIGR02599">
    <property type="entry name" value="Verru_Chthon cassette protein C"/>
    <property type="match status" value="1"/>
</dbReference>
<protein>
    <submittedName>
        <fullName evidence="2">Uncharacterized protein (TIGR02599 family)</fullName>
    </submittedName>
</protein>
<dbReference type="Proteomes" id="UP000534294">
    <property type="component" value="Unassembled WGS sequence"/>
</dbReference>
<comment type="caution">
    <text evidence="2">The sequence shown here is derived from an EMBL/GenBank/DDBJ whole genome shotgun (WGS) entry which is preliminary data.</text>
</comment>
<evidence type="ECO:0000313" key="3">
    <source>
        <dbReference type="Proteomes" id="UP000534294"/>
    </source>
</evidence>
<evidence type="ECO:0000313" key="2">
    <source>
        <dbReference type="EMBL" id="MBB5038663.1"/>
    </source>
</evidence>